<dbReference type="EC" id="7.1.1.-" evidence="5"/>
<dbReference type="GO" id="GO:0042773">
    <property type="term" value="P:ATP synthesis coupled electron transport"/>
    <property type="evidence" value="ECO:0007669"/>
    <property type="project" value="InterPro"/>
</dbReference>
<feature type="transmembrane region" description="Helical" evidence="5">
    <location>
        <begin position="158"/>
        <end position="179"/>
    </location>
</feature>
<dbReference type="Pfam" id="PF00361">
    <property type="entry name" value="Proton_antipo_M"/>
    <property type="match status" value="1"/>
</dbReference>
<feature type="transmembrane region" description="Helical" evidence="5">
    <location>
        <begin position="507"/>
        <end position="533"/>
    </location>
</feature>
<feature type="transmembrane region" description="Helical" evidence="5">
    <location>
        <begin position="358"/>
        <end position="377"/>
    </location>
</feature>
<feature type="transmembrane region" description="Helical" evidence="5">
    <location>
        <begin position="80"/>
        <end position="104"/>
    </location>
</feature>
<dbReference type="EMBL" id="WEGI01000014">
    <property type="protein sequence ID" value="MQY30581.1"/>
    <property type="molecule type" value="Genomic_DNA"/>
</dbReference>
<evidence type="ECO:0000256" key="3">
    <source>
        <dbReference type="ARBA" id="ARBA00022989"/>
    </source>
</evidence>
<keyword evidence="3 5" id="KW-1133">Transmembrane helix</keyword>
<keyword evidence="5" id="KW-0813">Transport</keyword>
<feature type="transmembrane region" description="Helical" evidence="5">
    <location>
        <begin position="299"/>
        <end position="321"/>
    </location>
</feature>
<reference evidence="8 9" key="1">
    <citation type="submission" date="2019-10" db="EMBL/GenBank/DDBJ databases">
        <title>Nocardia macrotermitis sp. nov. and Nocardia aurantia sp. nov., isolated from the gut of fungus growing-termite Macrotermes natalensis.</title>
        <authorList>
            <person name="Benndorf R."/>
            <person name="Schwitalla J."/>
            <person name="Martin K."/>
            <person name="De Beer W."/>
            <person name="Kaster A.-K."/>
            <person name="Vollmers J."/>
            <person name="Poulsen M."/>
            <person name="Beemelmanns C."/>
        </authorList>
    </citation>
    <scope>NUCLEOTIDE SEQUENCE [LARGE SCALE GENOMIC DNA]</scope>
    <source>
        <strain evidence="8 9">RB56</strain>
    </source>
</reference>
<feature type="transmembrane region" description="Helical" evidence="5">
    <location>
        <begin position="435"/>
        <end position="455"/>
    </location>
</feature>
<evidence type="ECO:0000256" key="4">
    <source>
        <dbReference type="ARBA" id="ARBA00023136"/>
    </source>
</evidence>
<evidence type="ECO:0000256" key="2">
    <source>
        <dbReference type="ARBA" id="ARBA00022692"/>
    </source>
</evidence>
<keyword evidence="2 5" id="KW-0812">Transmembrane</keyword>
<feature type="transmembrane region" description="Helical" evidence="5">
    <location>
        <begin position="333"/>
        <end position="351"/>
    </location>
</feature>
<dbReference type="GO" id="GO:0008137">
    <property type="term" value="F:NADH dehydrogenase (ubiquinone) activity"/>
    <property type="evidence" value="ECO:0007669"/>
    <property type="project" value="InterPro"/>
</dbReference>
<keyword evidence="5" id="KW-0520">NAD</keyword>
<organism evidence="8 9">
    <name type="scientific">Nocardia aurantia</name>
    <dbReference type="NCBI Taxonomy" id="2585199"/>
    <lineage>
        <taxon>Bacteria</taxon>
        <taxon>Bacillati</taxon>
        <taxon>Actinomycetota</taxon>
        <taxon>Actinomycetes</taxon>
        <taxon>Mycobacteriales</taxon>
        <taxon>Nocardiaceae</taxon>
        <taxon>Nocardia</taxon>
    </lineage>
</organism>
<feature type="transmembrane region" description="Helical" evidence="5">
    <location>
        <begin position="20"/>
        <end position="40"/>
    </location>
</feature>
<keyword evidence="5" id="KW-0874">Quinone</keyword>
<dbReference type="GO" id="GO:0005886">
    <property type="term" value="C:plasma membrane"/>
    <property type="evidence" value="ECO:0007669"/>
    <property type="project" value="UniProtKB-SubCell"/>
</dbReference>
<evidence type="ECO:0000313" key="9">
    <source>
        <dbReference type="Proteomes" id="UP000431401"/>
    </source>
</evidence>
<evidence type="ECO:0000256" key="6">
    <source>
        <dbReference type="RuleBase" id="RU000320"/>
    </source>
</evidence>
<sequence length="549" mass="56546">MTSQLLAAAIPAPSIRYRDLSPMLIVFGVAVAGVLVEAFLPRSWRYPLHLVLGLAGLAVAFGAVVGLAGTRTTVMADAVAIDGVTLFLQGTILVVAALSLLLIAERGVAPALARVRRDGPGAWSRAAATPGGALVLDGFTPQAAAVPGSSDELAAERAGFATTEVFPLAMFAVGGLLLFPASNDLLTMFVALEVLSLPLYLMCGLARRQRLQSQESALKYFLLGAFSSAFFLYGMALLYGYAGTVRFAGIADALARDPNSKTLAVLGVAMLAVGLLFKIGAVPFQAWVPDVYQGAPTSITGFMAAGTKIAAVGALLRVLQIAVPGLRDDWRPIVAAVSIATMAVGAIMAVTQTDVKRMLAYSSVAHAGFILTALAGIDNDGAGGTFSRPASAALFYLAAYGVSTVGAFAVVTLVRERGGEEATALSAWAGLGRRSPWLATTFALFLLSFAGIPLTSGFVSKFAVFSAASAGGVPALVIVGVICSAIAAFFYIRVIVLMFFTDPPADAAVVVTPVVSTLVIAVTALATLVLGIVPQPLLDLADKSAVFVR</sequence>
<dbReference type="NCBIfam" id="TIGR01770">
    <property type="entry name" value="NDH_I_N"/>
    <property type="match status" value="1"/>
</dbReference>
<evidence type="ECO:0000256" key="5">
    <source>
        <dbReference type="HAMAP-Rule" id="MF_00445"/>
    </source>
</evidence>
<protein>
    <recommendedName>
        <fullName evidence="5">NADH-quinone oxidoreductase subunit N</fullName>
        <ecNumber evidence="5">7.1.1.-</ecNumber>
    </recommendedName>
    <alternativeName>
        <fullName evidence="5">NADH dehydrogenase I subunit N</fullName>
    </alternativeName>
    <alternativeName>
        <fullName evidence="5">NDH-1 subunit N</fullName>
    </alternativeName>
</protein>
<feature type="transmembrane region" description="Helical" evidence="5">
    <location>
        <begin position="47"/>
        <end position="68"/>
    </location>
</feature>
<dbReference type="HAMAP" id="MF_00445">
    <property type="entry name" value="NDH1_NuoN_1"/>
    <property type="match status" value="1"/>
</dbReference>
<dbReference type="GO" id="GO:0012505">
    <property type="term" value="C:endomembrane system"/>
    <property type="evidence" value="ECO:0007669"/>
    <property type="project" value="UniProtKB-SubCell"/>
</dbReference>
<feature type="transmembrane region" description="Helical" evidence="5">
    <location>
        <begin position="218"/>
        <end position="242"/>
    </location>
</feature>
<keyword evidence="8" id="KW-0560">Oxidoreductase</keyword>
<comment type="function">
    <text evidence="5">NDH-1 shuttles electrons from NADH, via FMN and iron-sulfur (Fe-S) centers, to quinones in the respiratory chain. The immediate electron acceptor for the enzyme in this species is believed to be a menaquinone. Couples the redox reaction to proton translocation (for every two electrons transferred, four hydrogen ions are translocated across the cytoplasmic membrane), and thus conserves the redox energy in a proton gradient.</text>
</comment>
<keyword evidence="5" id="KW-1278">Translocase</keyword>
<accession>A0A7K0DY10</accession>
<dbReference type="AlphaFoldDB" id="A0A7K0DY10"/>
<comment type="subunit">
    <text evidence="5">NDH-1 is composed of 14 different subunits. Subunits NuoA, H, J, K, L, M, N constitute the membrane sector of the complex.</text>
</comment>
<feature type="domain" description="NADH:quinone oxidoreductase/Mrp antiporter transmembrane" evidence="7">
    <location>
        <begin position="182"/>
        <end position="486"/>
    </location>
</feature>
<comment type="similarity">
    <text evidence="5">Belongs to the complex I subunit 2 family.</text>
</comment>
<feature type="transmembrane region" description="Helical" evidence="5">
    <location>
        <begin position="475"/>
        <end position="500"/>
    </location>
</feature>
<name>A0A7K0DY10_9NOCA</name>
<dbReference type="InterPro" id="IPR001750">
    <property type="entry name" value="ND/Mrp_TM"/>
</dbReference>
<evidence type="ECO:0000256" key="1">
    <source>
        <dbReference type="ARBA" id="ARBA00004127"/>
    </source>
</evidence>
<dbReference type="GO" id="GO:0050136">
    <property type="term" value="F:NADH dehydrogenase (quinone) (non-electrogenic) activity"/>
    <property type="evidence" value="ECO:0007669"/>
    <property type="project" value="UniProtKB-UniRule"/>
</dbReference>
<keyword evidence="5" id="KW-1003">Cell membrane</keyword>
<dbReference type="Proteomes" id="UP000431401">
    <property type="component" value="Unassembled WGS sequence"/>
</dbReference>
<feature type="transmembrane region" description="Helical" evidence="5">
    <location>
        <begin position="393"/>
        <end position="414"/>
    </location>
</feature>
<comment type="caution">
    <text evidence="8">The sequence shown here is derived from an EMBL/GenBank/DDBJ whole genome shotgun (WGS) entry which is preliminary data.</text>
</comment>
<keyword evidence="4 5" id="KW-0472">Membrane</keyword>
<comment type="subcellular location">
    <subcellularLocation>
        <location evidence="5">Cell membrane</location>
        <topology evidence="5">Multi-pass membrane protein</topology>
    </subcellularLocation>
    <subcellularLocation>
        <location evidence="1">Endomembrane system</location>
        <topology evidence="1">Multi-pass membrane protein</topology>
    </subcellularLocation>
    <subcellularLocation>
        <location evidence="6">Membrane</location>
        <topology evidence="6">Multi-pass membrane protein</topology>
    </subcellularLocation>
</comment>
<keyword evidence="9" id="KW-1185">Reference proteome</keyword>
<dbReference type="RefSeq" id="WP_153347833.1">
    <property type="nucleotide sequence ID" value="NZ_WEGI01000014.1"/>
</dbReference>
<evidence type="ECO:0000313" key="8">
    <source>
        <dbReference type="EMBL" id="MQY30581.1"/>
    </source>
</evidence>
<dbReference type="NCBIfam" id="NF004441">
    <property type="entry name" value="PRK05777.1-4"/>
    <property type="match status" value="1"/>
</dbReference>
<feature type="transmembrane region" description="Helical" evidence="5">
    <location>
        <begin position="185"/>
        <end position="206"/>
    </location>
</feature>
<comment type="catalytic activity">
    <reaction evidence="5">
        <text>a quinone + NADH + 5 H(+)(in) = a quinol + NAD(+) + 4 H(+)(out)</text>
        <dbReference type="Rhea" id="RHEA:57888"/>
        <dbReference type="ChEBI" id="CHEBI:15378"/>
        <dbReference type="ChEBI" id="CHEBI:24646"/>
        <dbReference type="ChEBI" id="CHEBI:57540"/>
        <dbReference type="ChEBI" id="CHEBI:57945"/>
        <dbReference type="ChEBI" id="CHEBI:132124"/>
    </reaction>
</comment>
<dbReference type="InterPro" id="IPR010096">
    <property type="entry name" value="NADH-Q_OxRdtase_suN/2"/>
</dbReference>
<dbReference type="OrthoDB" id="9811718at2"/>
<gene>
    <name evidence="5 8" type="primary">nuoN</name>
    <name evidence="8" type="ORF">NRB56_61830</name>
</gene>
<feature type="transmembrane region" description="Helical" evidence="5">
    <location>
        <begin position="262"/>
        <end position="287"/>
    </location>
</feature>
<dbReference type="GO" id="GO:0048038">
    <property type="term" value="F:quinone binding"/>
    <property type="evidence" value="ECO:0007669"/>
    <property type="project" value="UniProtKB-KW"/>
</dbReference>
<evidence type="ECO:0000259" key="7">
    <source>
        <dbReference type="Pfam" id="PF00361"/>
    </source>
</evidence>
<dbReference type="PANTHER" id="PTHR22773">
    <property type="entry name" value="NADH DEHYDROGENASE"/>
    <property type="match status" value="1"/>
</dbReference>
<proteinExistence type="inferred from homology"/>